<dbReference type="Gene3D" id="2.60.40.1510">
    <property type="entry name" value="ntegrin, alpha v. Chain A, domain 3"/>
    <property type="match status" value="1"/>
</dbReference>
<comment type="caution">
    <text evidence="2">The sequence shown here is derived from an EMBL/GenBank/DDBJ whole genome shotgun (WGS) entry which is preliminary data.</text>
</comment>
<evidence type="ECO:0000256" key="1">
    <source>
        <dbReference type="SAM" id="MobiDB-lite"/>
    </source>
</evidence>
<keyword evidence="3" id="KW-1185">Reference proteome</keyword>
<feature type="region of interest" description="Disordered" evidence="1">
    <location>
        <begin position="65"/>
        <end position="87"/>
    </location>
</feature>
<evidence type="ECO:0000313" key="3">
    <source>
        <dbReference type="Proteomes" id="UP000578259"/>
    </source>
</evidence>
<name>A0A7K7DNQ2_PHEME</name>
<feature type="non-terminal residue" evidence="2">
    <location>
        <position position="1"/>
    </location>
</feature>
<dbReference type="Proteomes" id="UP000578259">
    <property type="component" value="Unassembled WGS sequence"/>
</dbReference>
<organism evidence="2 3">
    <name type="scientific">Pheucticus melanocephalus</name>
    <name type="common">Black-headed grosbeak</name>
    <name type="synonym">Guiraca melanocephala</name>
    <dbReference type="NCBI Taxonomy" id="371919"/>
    <lineage>
        <taxon>Eukaryota</taxon>
        <taxon>Metazoa</taxon>
        <taxon>Chordata</taxon>
        <taxon>Craniata</taxon>
        <taxon>Vertebrata</taxon>
        <taxon>Euteleostomi</taxon>
        <taxon>Archelosauria</taxon>
        <taxon>Archosauria</taxon>
        <taxon>Dinosauria</taxon>
        <taxon>Saurischia</taxon>
        <taxon>Theropoda</taxon>
        <taxon>Coelurosauria</taxon>
        <taxon>Aves</taxon>
        <taxon>Neognathae</taxon>
        <taxon>Neoaves</taxon>
        <taxon>Telluraves</taxon>
        <taxon>Australaves</taxon>
        <taxon>Passeriformes</taxon>
        <taxon>Cardinalidae</taxon>
        <taxon>Pheucticus</taxon>
    </lineage>
</organism>
<proteinExistence type="predicted"/>
<dbReference type="EMBL" id="VZSJ01029375">
    <property type="protein sequence ID" value="NWY34696.1"/>
    <property type="molecule type" value="Genomic_DNA"/>
</dbReference>
<gene>
    <name evidence="2" type="primary">Itga10</name>
    <name evidence="2" type="ORF">PHEMEL_R14361</name>
</gene>
<protein>
    <submittedName>
        <fullName evidence="2">ITA10 protein</fullName>
    </submittedName>
</protein>
<reference evidence="2 3" key="1">
    <citation type="submission" date="2019-09" db="EMBL/GenBank/DDBJ databases">
        <title>Bird 10,000 Genomes (B10K) Project - Family phase.</title>
        <authorList>
            <person name="Zhang G."/>
        </authorList>
    </citation>
    <scope>NUCLEOTIDE SEQUENCE [LARGE SCALE GENOMIC DNA]</scope>
    <source>
        <strain evidence="2">OUT-0018</strain>
        <tissue evidence="2">Muscle</tissue>
    </source>
</reference>
<dbReference type="AlphaFoldDB" id="A0A7K7DNQ2"/>
<sequence length="87" mass="9590">TPQVSFTLELEFSCSVLLDRAELTLRATSDSSEVTPQDNAVELSVPIRYEANVFLSSATNLPRYELRPPGTFTPSPGPEFSTTLKVR</sequence>
<evidence type="ECO:0000313" key="2">
    <source>
        <dbReference type="EMBL" id="NWY34696.1"/>
    </source>
</evidence>
<accession>A0A7K7DNQ2</accession>
<feature type="non-terminal residue" evidence="2">
    <location>
        <position position="87"/>
    </location>
</feature>